<organism evidence="5 6">
    <name type="scientific">Leucothrix arctica</name>
    <dbReference type="NCBI Taxonomy" id="1481894"/>
    <lineage>
        <taxon>Bacteria</taxon>
        <taxon>Pseudomonadati</taxon>
        <taxon>Pseudomonadota</taxon>
        <taxon>Gammaproteobacteria</taxon>
        <taxon>Thiotrichales</taxon>
        <taxon>Thiotrichaceae</taxon>
        <taxon>Leucothrix</taxon>
    </lineage>
</organism>
<protein>
    <submittedName>
        <fullName evidence="5">Peptidase</fullName>
    </submittedName>
</protein>
<dbReference type="Pfam" id="PF01145">
    <property type="entry name" value="Band_7"/>
    <property type="match status" value="1"/>
</dbReference>
<keyword evidence="3" id="KW-1133">Transmembrane helix</keyword>
<reference evidence="5 6" key="1">
    <citation type="submission" date="2018-05" db="EMBL/GenBank/DDBJ databases">
        <title>Leucothrix arctica sp. nov., isolated from Arctic seawater.</title>
        <authorList>
            <person name="Choi A."/>
            <person name="Baek K."/>
        </authorList>
    </citation>
    <scope>NUCLEOTIDE SEQUENCE [LARGE SCALE GENOMIC DNA]</scope>
    <source>
        <strain evidence="5 6">IMCC9719</strain>
    </source>
</reference>
<evidence type="ECO:0000313" key="6">
    <source>
        <dbReference type="Proteomes" id="UP000245506"/>
    </source>
</evidence>
<dbReference type="SUPFAM" id="SSF117892">
    <property type="entry name" value="Band 7/SPFH domain"/>
    <property type="match status" value="1"/>
</dbReference>
<dbReference type="CDD" id="cd03401">
    <property type="entry name" value="SPFH_prohibitin"/>
    <property type="match status" value="1"/>
</dbReference>
<evidence type="ECO:0000259" key="4">
    <source>
        <dbReference type="SMART" id="SM00244"/>
    </source>
</evidence>
<keyword evidence="6" id="KW-1185">Reference proteome</keyword>
<dbReference type="AlphaFoldDB" id="A0A317CFM5"/>
<dbReference type="OrthoDB" id="9792660at2"/>
<dbReference type="RefSeq" id="WP_109822823.1">
    <property type="nucleotide sequence ID" value="NZ_QGKL01000022.1"/>
</dbReference>
<dbReference type="PANTHER" id="PTHR23222">
    <property type="entry name" value="PROHIBITIN"/>
    <property type="match status" value="1"/>
</dbReference>
<dbReference type="PANTHER" id="PTHR23222:SF0">
    <property type="entry name" value="PROHIBITIN 1"/>
    <property type="match status" value="1"/>
</dbReference>
<keyword evidence="3" id="KW-0812">Transmembrane</keyword>
<dbReference type="GO" id="GO:0016020">
    <property type="term" value="C:membrane"/>
    <property type="evidence" value="ECO:0007669"/>
    <property type="project" value="UniProtKB-SubCell"/>
</dbReference>
<dbReference type="Gene3D" id="3.30.479.30">
    <property type="entry name" value="Band 7 domain"/>
    <property type="match status" value="1"/>
</dbReference>
<evidence type="ECO:0000256" key="3">
    <source>
        <dbReference type="SAM" id="Phobius"/>
    </source>
</evidence>
<feature type="region of interest" description="Disordered" evidence="2">
    <location>
        <begin position="282"/>
        <end position="326"/>
    </location>
</feature>
<feature type="domain" description="Band 7" evidence="4">
    <location>
        <begin position="42"/>
        <end position="203"/>
    </location>
</feature>
<evidence type="ECO:0000313" key="5">
    <source>
        <dbReference type="EMBL" id="PWQ97169.1"/>
    </source>
</evidence>
<evidence type="ECO:0000256" key="2">
    <source>
        <dbReference type="SAM" id="MobiDB-lite"/>
    </source>
</evidence>
<comment type="subcellular location">
    <subcellularLocation>
        <location evidence="1">Membrane</location>
        <topology evidence="1">Single-pass membrane protein</topology>
    </subcellularLocation>
</comment>
<proteinExistence type="predicted"/>
<dbReference type="SMART" id="SM00244">
    <property type="entry name" value="PHB"/>
    <property type="match status" value="1"/>
</dbReference>
<keyword evidence="3" id="KW-0472">Membrane</keyword>
<name>A0A317CFM5_9GAMM</name>
<dbReference type="InterPro" id="IPR001107">
    <property type="entry name" value="Band_7"/>
</dbReference>
<evidence type="ECO:0000256" key="1">
    <source>
        <dbReference type="ARBA" id="ARBA00004167"/>
    </source>
</evidence>
<dbReference type="InterPro" id="IPR036013">
    <property type="entry name" value="Band_7/SPFH_dom_sf"/>
</dbReference>
<sequence length="326" mass="36547">MEDNLNSNPNGLVKQWVRGKAVILTIVFLIASLITVFFWPRIVITIDSGNAGILFSRFTGTKIDRIYGEGLHIFNPLDKVYIYETRMQVAYHEFDIVSNKGLAVHLLLAIRYRPEYELLGVLHKQIGPNYLNRVILPQIESVMRKQLGNYTAEEIYTNEAGLLTTAILTALDEVGRNYVEVEDIIIRSIQLPPEMVIAIQNKLKKEEFMKSYEFQIETAKKEAERQSIEAKGLSEYHNIINRSLTPEILLMKGIQATESLSMSNNAKVVVIGSGKNGLPIILNTSQEDGTPAARLEENKSTSDSSSNEDSDTTSAPISEKTTTQKP</sequence>
<accession>A0A317CFM5</accession>
<dbReference type="Proteomes" id="UP000245506">
    <property type="component" value="Unassembled WGS sequence"/>
</dbReference>
<comment type="caution">
    <text evidence="5">The sequence shown here is derived from an EMBL/GenBank/DDBJ whole genome shotgun (WGS) entry which is preliminary data.</text>
</comment>
<feature type="transmembrane region" description="Helical" evidence="3">
    <location>
        <begin position="21"/>
        <end position="39"/>
    </location>
</feature>
<feature type="compositionally biased region" description="Polar residues" evidence="2">
    <location>
        <begin position="315"/>
        <end position="326"/>
    </location>
</feature>
<gene>
    <name evidence="5" type="ORF">DKT75_07590</name>
</gene>
<dbReference type="EMBL" id="QGKL01000022">
    <property type="protein sequence ID" value="PWQ97169.1"/>
    <property type="molecule type" value="Genomic_DNA"/>
</dbReference>
<dbReference type="InterPro" id="IPR000163">
    <property type="entry name" value="Prohibitin"/>
</dbReference>